<dbReference type="SUPFAM" id="SSF52172">
    <property type="entry name" value="CheY-like"/>
    <property type="match status" value="1"/>
</dbReference>
<reference evidence="4" key="2">
    <citation type="submission" date="2018-01" db="EMBL/GenBank/DDBJ databases">
        <title>FDA dAtabase for Regulatory Grade micrObial Sequences (FDA-ARGOS): Supporting development and validation of Infectious Disease Dx tests.</title>
        <authorList>
            <person name="Hoffmann M."/>
            <person name="Allard M."/>
            <person name="Evans P."/>
            <person name="Brown E."/>
            <person name="Tallon L."/>
            <person name="Sadzewicz L."/>
            <person name="Sengamalay N."/>
            <person name="Ott S."/>
            <person name="Godinez A."/>
            <person name="Nagaraj S."/>
            <person name="Vyas G."/>
            <person name="Aluvathingal J."/>
            <person name="Nadendla S."/>
            <person name="Geyer C."/>
            <person name="Sichtig H."/>
        </authorList>
    </citation>
    <scope>NUCLEOTIDE SEQUENCE</scope>
    <source>
        <strain evidence="4">ATCC 33809</strain>
    </source>
</reference>
<dbReference type="InterPro" id="IPR035919">
    <property type="entry name" value="EAL_sf"/>
</dbReference>
<reference evidence="6" key="1">
    <citation type="submission" date="2015-12" db="EMBL/GenBank/DDBJ databases">
        <title>FDA dAtabase for Regulatory Grade micrObial Sequences (FDA-ARGOS): Supporting development and validation of Infectious Disease Dx tests.</title>
        <authorList>
            <person name="Hoffmann M."/>
            <person name="Allard M."/>
            <person name="Evans P."/>
            <person name="Brown E."/>
            <person name="Tallon L.J."/>
            <person name="Sadzewicz L."/>
            <person name="Sengamalay N."/>
            <person name="Ott S."/>
            <person name="Godinez A."/>
            <person name="Nagaraj S."/>
            <person name="Vyas G."/>
            <person name="Aluvathingal J."/>
            <person name="Nadendla S."/>
            <person name="Geyer C."/>
            <person name="Sichtig H."/>
        </authorList>
    </citation>
    <scope>NUCLEOTIDE SEQUENCE [LARGE SCALE GENOMIC DNA]</scope>
    <source>
        <strain evidence="6">ATCC 33809</strain>
    </source>
</reference>
<dbReference type="Pfam" id="PF00072">
    <property type="entry name" value="Response_reg"/>
    <property type="match status" value="1"/>
</dbReference>
<sequence>MSIDPASQHVLVVDDCKLHCRVIEVALRTLGVSHIYVAHHGRDALALCDQFTFDLIVFDLAMPEMDGLALLNELAARQYHSRLCLLSGHDQNILSLATTMCQKLGLDLVATLSKPVTFANLKSALHTVASSNSGKHYAKTLPSLFVADLDRAFQLRHLRNVYQPQHRFNNGIADGYEALIRWYHPQYGVITPYLFLPLIEQANWHDRLFFYVLKQALNDFSDKGLAGTVSVNATHTNFADPEFARRVLACCQTLGFAPSRLIIELTEMEVYQYDSVMIENFARLRLNGVELAIDDFGAGYSSLLKLADLPFTEMKIDRALIVSCHQDRRKRTILDVIVRMAKQLNMRLVAEGVEDRETWKYLSLLGMDLCQGYYTGKPRPIEHLMIVN</sequence>
<feature type="domain" description="EAL" evidence="3">
    <location>
        <begin position="142"/>
        <end position="388"/>
    </location>
</feature>
<organism evidence="5 7">
    <name type="scientific">Vibrio fluvialis</name>
    <dbReference type="NCBI Taxonomy" id="676"/>
    <lineage>
        <taxon>Bacteria</taxon>
        <taxon>Pseudomonadati</taxon>
        <taxon>Pseudomonadota</taxon>
        <taxon>Gammaproteobacteria</taxon>
        <taxon>Vibrionales</taxon>
        <taxon>Vibrionaceae</taxon>
        <taxon>Vibrio</taxon>
    </lineage>
</organism>
<dbReference type="PROSITE" id="PS50883">
    <property type="entry name" value="EAL"/>
    <property type="match status" value="1"/>
</dbReference>
<dbReference type="CDD" id="cd01948">
    <property type="entry name" value="EAL"/>
    <property type="match status" value="1"/>
</dbReference>
<dbReference type="GeneID" id="29383064"/>
<evidence type="ECO:0000259" key="3">
    <source>
        <dbReference type="PROSITE" id="PS50883"/>
    </source>
</evidence>
<evidence type="ECO:0000313" key="7">
    <source>
        <dbReference type="Proteomes" id="UP000254626"/>
    </source>
</evidence>
<feature type="domain" description="Response regulatory" evidence="2">
    <location>
        <begin position="9"/>
        <end position="129"/>
    </location>
</feature>
<dbReference type="EMBL" id="CP014034">
    <property type="protein sequence ID" value="AUV47396.1"/>
    <property type="molecule type" value="Genomic_DNA"/>
</dbReference>
<dbReference type="EMBL" id="UHIP01000002">
    <property type="protein sequence ID" value="SUQ27363.1"/>
    <property type="molecule type" value="Genomic_DNA"/>
</dbReference>
<reference evidence="5 7" key="3">
    <citation type="submission" date="2018-06" db="EMBL/GenBank/DDBJ databases">
        <authorList>
            <consortium name="Pathogen Informatics"/>
            <person name="Doyle S."/>
        </authorList>
    </citation>
    <scope>NUCLEOTIDE SEQUENCE [LARGE SCALE GENOMIC DNA]</scope>
    <source>
        <strain evidence="5 7">NCTC11327</strain>
    </source>
</reference>
<proteinExistence type="predicted"/>
<dbReference type="InterPro" id="IPR001789">
    <property type="entry name" value="Sig_transdc_resp-reg_receiver"/>
</dbReference>
<dbReference type="PROSITE" id="PS50110">
    <property type="entry name" value="RESPONSE_REGULATORY"/>
    <property type="match status" value="1"/>
</dbReference>
<dbReference type="AlphaFoldDB" id="A0AAX2LVG4"/>
<dbReference type="SMART" id="SM00052">
    <property type="entry name" value="EAL"/>
    <property type="match status" value="1"/>
</dbReference>
<dbReference type="Gene3D" id="3.40.50.2300">
    <property type="match status" value="1"/>
</dbReference>
<dbReference type="Gene3D" id="3.20.20.450">
    <property type="entry name" value="EAL domain"/>
    <property type="match status" value="1"/>
</dbReference>
<dbReference type="RefSeq" id="WP_104408441.1">
    <property type="nucleotide sequence ID" value="NZ_CABLBX010000012.1"/>
</dbReference>
<gene>
    <name evidence="5" type="primary">cph2_11</name>
    <name evidence="4" type="ORF">AL536_03255</name>
    <name evidence="5" type="ORF">NCTC11327_04237</name>
</gene>
<evidence type="ECO:0000313" key="6">
    <source>
        <dbReference type="Proteomes" id="UP000057088"/>
    </source>
</evidence>
<evidence type="ECO:0000256" key="1">
    <source>
        <dbReference type="PROSITE-ProRule" id="PRU00169"/>
    </source>
</evidence>
<name>A0AAX2LVG4_VIBFL</name>
<dbReference type="Proteomes" id="UP000057088">
    <property type="component" value="Chromosome 1"/>
</dbReference>
<dbReference type="GO" id="GO:0000160">
    <property type="term" value="P:phosphorelay signal transduction system"/>
    <property type="evidence" value="ECO:0007669"/>
    <property type="project" value="InterPro"/>
</dbReference>
<dbReference type="KEGG" id="vfl:AL536_03255"/>
<dbReference type="SUPFAM" id="SSF141868">
    <property type="entry name" value="EAL domain-like"/>
    <property type="match status" value="1"/>
</dbReference>
<dbReference type="Proteomes" id="UP000254626">
    <property type="component" value="Unassembled WGS sequence"/>
</dbReference>
<dbReference type="InterPro" id="IPR001633">
    <property type="entry name" value="EAL_dom"/>
</dbReference>
<dbReference type="SMART" id="SM00448">
    <property type="entry name" value="REC"/>
    <property type="match status" value="1"/>
</dbReference>
<feature type="modified residue" description="4-aspartylphosphate" evidence="1">
    <location>
        <position position="59"/>
    </location>
</feature>
<evidence type="ECO:0000313" key="5">
    <source>
        <dbReference type="EMBL" id="SUQ27363.1"/>
    </source>
</evidence>
<dbReference type="InterPro" id="IPR050706">
    <property type="entry name" value="Cyclic-di-GMP_PDE-like"/>
</dbReference>
<dbReference type="InterPro" id="IPR011006">
    <property type="entry name" value="CheY-like_superfamily"/>
</dbReference>
<protein>
    <submittedName>
        <fullName evidence="5">Response regulator VieA</fullName>
    </submittedName>
</protein>
<dbReference type="Pfam" id="PF00563">
    <property type="entry name" value="EAL"/>
    <property type="match status" value="1"/>
</dbReference>
<evidence type="ECO:0000259" key="2">
    <source>
        <dbReference type="PROSITE" id="PS50110"/>
    </source>
</evidence>
<keyword evidence="6" id="KW-1185">Reference proteome</keyword>
<keyword evidence="1" id="KW-0597">Phosphoprotein</keyword>
<dbReference type="GO" id="GO:0071111">
    <property type="term" value="F:cyclic-guanylate-specific phosphodiesterase activity"/>
    <property type="evidence" value="ECO:0007669"/>
    <property type="project" value="InterPro"/>
</dbReference>
<dbReference type="PANTHER" id="PTHR33121">
    <property type="entry name" value="CYCLIC DI-GMP PHOSPHODIESTERASE PDEF"/>
    <property type="match status" value="1"/>
</dbReference>
<accession>A0AAX2LVG4</accession>
<dbReference type="PANTHER" id="PTHR33121:SF70">
    <property type="entry name" value="SIGNALING PROTEIN YKOW"/>
    <property type="match status" value="1"/>
</dbReference>
<evidence type="ECO:0000313" key="4">
    <source>
        <dbReference type="EMBL" id="AUV47396.1"/>
    </source>
</evidence>